<feature type="transmembrane region" description="Helical" evidence="6">
    <location>
        <begin position="292"/>
        <end position="310"/>
    </location>
</feature>
<dbReference type="PANTHER" id="PTHR11266">
    <property type="entry name" value="PEROXISOMAL MEMBRANE PROTEIN 2, PXMP2 MPV17"/>
    <property type="match status" value="1"/>
</dbReference>
<dbReference type="InterPro" id="IPR007248">
    <property type="entry name" value="Mpv17_PMP22"/>
</dbReference>
<gene>
    <name evidence="8" type="primary">DDB_G0290631_2</name>
    <name evidence="8" type="ORF">g.57594</name>
</gene>
<evidence type="ECO:0000256" key="1">
    <source>
        <dbReference type="ARBA" id="ARBA00004141"/>
    </source>
</evidence>
<evidence type="ECO:0000256" key="5">
    <source>
        <dbReference type="ARBA" id="ARBA00023136"/>
    </source>
</evidence>
<name>A0A1D1Z3U4_9ARAE</name>
<evidence type="ECO:0000256" key="3">
    <source>
        <dbReference type="ARBA" id="ARBA00022692"/>
    </source>
</evidence>
<comment type="subcellular location">
    <subcellularLocation>
        <location evidence="1">Membrane</location>
        <topology evidence="1">Multi-pass membrane protein</topology>
    </subcellularLocation>
</comment>
<feature type="non-terminal residue" evidence="8">
    <location>
        <position position="1"/>
    </location>
</feature>
<comment type="similarity">
    <text evidence="2 6">Belongs to the peroxisomal membrane protein PXMP2/4 family.</text>
</comment>
<dbReference type="AlphaFoldDB" id="A0A1D1Z3U4"/>
<feature type="transmembrane region" description="Helical" evidence="6">
    <location>
        <begin position="267"/>
        <end position="285"/>
    </location>
</feature>
<accession>A0A1D1Z3U4</accession>
<dbReference type="Pfam" id="PF04117">
    <property type="entry name" value="Mpv17_PMP22"/>
    <property type="match status" value="1"/>
</dbReference>
<dbReference type="GO" id="GO:0005737">
    <property type="term" value="C:cytoplasm"/>
    <property type="evidence" value="ECO:0007669"/>
    <property type="project" value="TreeGrafter"/>
</dbReference>
<protein>
    <submittedName>
        <fullName evidence="8">PXMP2/4 family protein 4</fullName>
    </submittedName>
</protein>
<feature type="transmembrane region" description="Helical" evidence="6">
    <location>
        <begin position="230"/>
        <end position="247"/>
    </location>
</feature>
<reference evidence="8" key="1">
    <citation type="submission" date="2015-07" db="EMBL/GenBank/DDBJ databases">
        <title>Transcriptome Assembly of Anthurium amnicola.</title>
        <authorList>
            <person name="Suzuki J."/>
        </authorList>
    </citation>
    <scope>NUCLEOTIDE SEQUENCE</scope>
</reference>
<dbReference type="PANTHER" id="PTHR11266:SF18">
    <property type="entry name" value="OS12G0508100 PROTEIN"/>
    <property type="match status" value="1"/>
</dbReference>
<keyword evidence="3 6" id="KW-0812">Transmembrane</keyword>
<sequence length="322" mass="35413">GPKRKTRTYQNDQGGSYSVRGAARPFPFLPPPSSSLPRGRAPATEEEEEGSGEMSGTQARRLLCHLRRPAWGSGPASPSHRCHHRAHPSQHSRFYVRPRAPLLARSKDSPPPISYSPSPSTSAVAHAASTLSSRAARRGFVSWYLGMLDARPVLTKSVTAGLIFTAADLSAQTMTLTPSDSFDLIRTSRMAGYGMLISGPSLHLWFNFLSKILPKRDVVNTLKKMLLGQTVYGPIICTVFFSLNAILQGETGAEIFARLKRDLPPALLNGLVYWPMCDFITFRFVPVRLQPLVSNSFSFIWTIYITYMASLEKVSATEVVAA</sequence>
<keyword evidence="5 6" id="KW-0472">Membrane</keyword>
<evidence type="ECO:0000256" key="4">
    <source>
        <dbReference type="ARBA" id="ARBA00022989"/>
    </source>
</evidence>
<feature type="region of interest" description="Disordered" evidence="7">
    <location>
        <begin position="73"/>
        <end position="92"/>
    </location>
</feature>
<evidence type="ECO:0000313" key="8">
    <source>
        <dbReference type="EMBL" id="JAT61577.1"/>
    </source>
</evidence>
<proteinExistence type="inferred from homology"/>
<organism evidence="8">
    <name type="scientific">Anthurium amnicola</name>
    <dbReference type="NCBI Taxonomy" id="1678845"/>
    <lineage>
        <taxon>Eukaryota</taxon>
        <taxon>Viridiplantae</taxon>
        <taxon>Streptophyta</taxon>
        <taxon>Embryophyta</taxon>
        <taxon>Tracheophyta</taxon>
        <taxon>Spermatophyta</taxon>
        <taxon>Magnoliopsida</taxon>
        <taxon>Liliopsida</taxon>
        <taxon>Araceae</taxon>
        <taxon>Pothoideae</taxon>
        <taxon>Potheae</taxon>
        <taxon>Anthurium</taxon>
    </lineage>
</organism>
<keyword evidence="4 6" id="KW-1133">Transmembrane helix</keyword>
<feature type="compositionally biased region" description="Basic residues" evidence="7">
    <location>
        <begin position="80"/>
        <end position="92"/>
    </location>
</feature>
<feature type="region of interest" description="Disordered" evidence="7">
    <location>
        <begin position="1"/>
        <end position="57"/>
    </location>
</feature>
<dbReference type="GO" id="GO:0016020">
    <property type="term" value="C:membrane"/>
    <property type="evidence" value="ECO:0007669"/>
    <property type="project" value="UniProtKB-SubCell"/>
</dbReference>
<evidence type="ECO:0000256" key="7">
    <source>
        <dbReference type="SAM" id="MobiDB-lite"/>
    </source>
</evidence>
<evidence type="ECO:0000256" key="2">
    <source>
        <dbReference type="ARBA" id="ARBA00006824"/>
    </source>
</evidence>
<evidence type="ECO:0000256" key="6">
    <source>
        <dbReference type="RuleBase" id="RU363053"/>
    </source>
</evidence>
<dbReference type="EMBL" id="GDJX01006359">
    <property type="protein sequence ID" value="JAT61577.1"/>
    <property type="molecule type" value="Transcribed_RNA"/>
</dbReference>